<dbReference type="Pfam" id="PF02699">
    <property type="entry name" value="YajC"/>
    <property type="match status" value="1"/>
</dbReference>
<evidence type="ECO:0000256" key="6">
    <source>
        <dbReference type="ARBA" id="ARBA00022692"/>
    </source>
</evidence>
<dbReference type="PRINTS" id="PR01853">
    <property type="entry name" value="YAJCTRNLCASE"/>
</dbReference>
<accession>A0A2U2X3A2</accession>
<keyword evidence="10 11" id="KW-0472">Membrane</keyword>
<keyword evidence="9" id="KW-0811">Translocation</keyword>
<evidence type="ECO:0000256" key="9">
    <source>
        <dbReference type="ARBA" id="ARBA00023010"/>
    </source>
</evidence>
<dbReference type="EMBL" id="QFRJ01000014">
    <property type="protein sequence ID" value="PWH82265.1"/>
    <property type="molecule type" value="Genomic_DNA"/>
</dbReference>
<name>A0A2U2X3A2_9FLAO</name>
<dbReference type="InterPro" id="IPR003849">
    <property type="entry name" value="Preprotein_translocase_YajC"/>
</dbReference>
<keyword evidence="13" id="KW-1185">Reference proteome</keyword>
<comment type="caution">
    <text evidence="12">The sequence shown here is derived from an EMBL/GenBank/DDBJ whole genome shotgun (WGS) entry which is preliminary data.</text>
</comment>
<proteinExistence type="inferred from homology"/>
<gene>
    <name evidence="12" type="primary">yajC</name>
    <name evidence="12" type="ORF">DIT68_13860</name>
</gene>
<dbReference type="PANTHER" id="PTHR33909">
    <property type="entry name" value="SEC TRANSLOCON ACCESSORY COMPLEX SUBUNIT YAJC"/>
    <property type="match status" value="1"/>
</dbReference>
<protein>
    <recommendedName>
        <fullName evidence="3">Sec translocon accessory complex subunit YajC</fullName>
    </recommendedName>
</protein>
<evidence type="ECO:0000256" key="10">
    <source>
        <dbReference type="ARBA" id="ARBA00023136"/>
    </source>
</evidence>
<organism evidence="12 13">
    <name type="scientific">Brumimicrobium oceani</name>
    <dbReference type="NCBI Taxonomy" id="2100725"/>
    <lineage>
        <taxon>Bacteria</taxon>
        <taxon>Pseudomonadati</taxon>
        <taxon>Bacteroidota</taxon>
        <taxon>Flavobacteriia</taxon>
        <taxon>Flavobacteriales</taxon>
        <taxon>Crocinitomicaceae</taxon>
        <taxon>Brumimicrobium</taxon>
    </lineage>
</organism>
<evidence type="ECO:0000256" key="4">
    <source>
        <dbReference type="ARBA" id="ARBA00022448"/>
    </source>
</evidence>
<dbReference type="PANTHER" id="PTHR33909:SF1">
    <property type="entry name" value="SEC TRANSLOCON ACCESSORY COMPLEX SUBUNIT YAJC"/>
    <property type="match status" value="1"/>
</dbReference>
<keyword evidence="5" id="KW-1003">Cell membrane</keyword>
<evidence type="ECO:0000256" key="7">
    <source>
        <dbReference type="ARBA" id="ARBA00022927"/>
    </source>
</evidence>
<evidence type="ECO:0000256" key="11">
    <source>
        <dbReference type="SAM" id="Phobius"/>
    </source>
</evidence>
<sequence>MQLVMLLLILGVFYFFMIRPQMKKQKELKKFRESLAVGDKVVTIGGIHGKVLEIGDTTILLSCEGSAKIRVEKSAVSTGTDEQQLAQVNK</sequence>
<dbReference type="AlphaFoldDB" id="A0A2U2X3A2"/>
<comment type="subcellular location">
    <subcellularLocation>
        <location evidence="1">Cell membrane</location>
        <topology evidence="1">Single-pass membrane protein</topology>
    </subcellularLocation>
</comment>
<keyword evidence="7" id="KW-0653">Protein transport</keyword>
<comment type="similarity">
    <text evidence="2">Belongs to the YajC family.</text>
</comment>
<dbReference type="OrthoDB" id="9800132at2"/>
<keyword evidence="8 11" id="KW-1133">Transmembrane helix</keyword>
<dbReference type="SMART" id="SM01323">
    <property type="entry name" value="YajC"/>
    <property type="match status" value="1"/>
</dbReference>
<dbReference type="Proteomes" id="UP000245370">
    <property type="component" value="Unassembled WGS sequence"/>
</dbReference>
<dbReference type="NCBIfam" id="TIGR00739">
    <property type="entry name" value="yajC"/>
    <property type="match status" value="1"/>
</dbReference>
<evidence type="ECO:0000256" key="5">
    <source>
        <dbReference type="ARBA" id="ARBA00022475"/>
    </source>
</evidence>
<evidence type="ECO:0000256" key="1">
    <source>
        <dbReference type="ARBA" id="ARBA00004162"/>
    </source>
</evidence>
<evidence type="ECO:0000313" key="12">
    <source>
        <dbReference type="EMBL" id="PWH82265.1"/>
    </source>
</evidence>
<dbReference type="GO" id="GO:0005886">
    <property type="term" value="C:plasma membrane"/>
    <property type="evidence" value="ECO:0007669"/>
    <property type="project" value="UniProtKB-SubCell"/>
</dbReference>
<reference evidence="12 13" key="1">
    <citation type="submission" date="2018-05" db="EMBL/GenBank/DDBJ databases">
        <title>Brumimicrobium oceani sp. nov., isolated from coastal sediment.</title>
        <authorList>
            <person name="Kou Y."/>
        </authorList>
    </citation>
    <scope>NUCLEOTIDE SEQUENCE [LARGE SCALE GENOMIC DNA]</scope>
    <source>
        <strain evidence="12 13">C305</strain>
    </source>
</reference>
<evidence type="ECO:0000256" key="8">
    <source>
        <dbReference type="ARBA" id="ARBA00022989"/>
    </source>
</evidence>
<keyword evidence="6 11" id="KW-0812">Transmembrane</keyword>
<evidence type="ECO:0000256" key="2">
    <source>
        <dbReference type="ARBA" id="ARBA00006742"/>
    </source>
</evidence>
<evidence type="ECO:0000313" key="13">
    <source>
        <dbReference type="Proteomes" id="UP000245370"/>
    </source>
</evidence>
<evidence type="ECO:0000256" key="3">
    <source>
        <dbReference type="ARBA" id="ARBA00014962"/>
    </source>
</evidence>
<keyword evidence="4" id="KW-0813">Transport</keyword>
<reference evidence="12 13" key="2">
    <citation type="submission" date="2018-05" db="EMBL/GenBank/DDBJ databases">
        <authorList>
            <person name="Lanie J.A."/>
            <person name="Ng W.-L."/>
            <person name="Kazmierczak K.M."/>
            <person name="Andrzejewski T.M."/>
            <person name="Davidsen T.M."/>
            <person name="Wayne K.J."/>
            <person name="Tettelin H."/>
            <person name="Glass J.I."/>
            <person name="Rusch D."/>
            <person name="Podicherti R."/>
            <person name="Tsui H.-C.T."/>
            <person name="Winkler M.E."/>
        </authorList>
    </citation>
    <scope>NUCLEOTIDE SEQUENCE [LARGE SCALE GENOMIC DNA]</scope>
    <source>
        <strain evidence="12 13">C305</strain>
    </source>
</reference>
<dbReference type="GO" id="GO:0015031">
    <property type="term" value="P:protein transport"/>
    <property type="evidence" value="ECO:0007669"/>
    <property type="project" value="UniProtKB-KW"/>
</dbReference>
<feature type="transmembrane region" description="Helical" evidence="11">
    <location>
        <begin position="6"/>
        <end position="22"/>
    </location>
</feature>